<name>A0A4V6KWC0_SERFO</name>
<proteinExistence type="predicted"/>
<evidence type="ECO:0000313" key="1">
    <source>
        <dbReference type="EMBL" id="VTR60808.1"/>
    </source>
</evidence>
<accession>A0A4V6KWC0</accession>
<dbReference type="AlphaFoldDB" id="A0A4V6KWC0"/>
<protein>
    <submittedName>
        <fullName evidence="1">Uncharacterized protein</fullName>
    </submittedName>
</protein>
<gene>
    <name evidence="1" type="ORF">NCTC12965_08594</name>
</gene>
<dbReference type="EMBL" id="CABEEZ010000166">
    <property type="protein sequence ID" value="VTR60808.1"/>
    <property type="molecule type" value="Genomic_DNA"/>
</dbReference>
<reference evidence="1" key="1">
    <citation type="submission" date="2019-05" db="EMBL/GenBank/DDBJ databases">
        <authorList>
            <consortium name="Pathogen Informatics"/>
        </authorList>
    </citation>
    <scope>NUCLEOTIDE SEQUENCE [LARGE SCALE GENOMIC DNA]</scope>
    <source>
        <strain evidence="1">NCTC12965</strain>
    </source>
</reference>
<sequence>MKVPYQLKLATGEEVSIGTSCDNILVFDEHGKAIRDV</sequence>
<organism evidence="1">
    <name type="scientific">Serratia fonticola</name>
    <dbReference type="NCBI Taxonomy" id="47917"/>
    <lineage>
        <taxon>Bacteria</taxon>
        <taxon>Pseudomonadati</taxon>
        <taxon>Pseudomonadota</taxon>
        <taxon>Gammaproteobacteria</taxon>
        <taxon>Enterobacterales</taxon>
        <taxon>Yersiniaceae</taxon>
        <taxon>Serratia</taxon>
    </lineage>
</organism>